<dbReference type="Pfam" id="PF24086">
    <property type="entry name" value="DUF7371"/>
    <property type="match status" value="1"/>
</dbReference>
<evidence type="ECO:0000259" key="2">
    <source>
        <dbReference type="Pfam" id="PF24086"/>
    </source>
</evidence>
<proteinExistence type="predicted"/>
<accession>V5G477</accession>
<dbReference type="Proteomes" id="UP000018001">
    <property type="component" value="Unassembled WGS sequence"/>
</dbReference>
<gene>
    <name evidence="3" type="ORF">PVAR5_5476</name>
</gene>
<dbReference type="EMBL" id="BAUL01000177">
    <property type="protein sequence ID" value="GAD96811.1"/>
    <property type="molecule type" value="Genomic_DNA"/>
</dbReference>
<dbReference type="HOGENOM" id="CLU_501513_0_0_1"/>
<keyword evidence="4" id="KW-1185">Reference proteome</keyword>
<dbReference type="AlphaFoldDB" id="V5G477"/>
<dbReference type="eggNOG" id="ENOG502SRUH">
    <property type="taxonomic scope" value="Eukaryota"/>
</dbReference>
<dbReference type="OrthoDB" id="5385013at2759"/>
<feature type="compositionally biased region" description="Polar residues" evidence="1">
    <location>
        <begin position="153"/>
        <end position="169"/>
    </location>
</feature>
<feature type="domain" description="DUF7371" evidence="2">
    <location>
        <begin position="353"/>
        <end position="539"/>
    </location>
</feature>
<evidence type="ECO:0000313" key="4">
    <source>
        <dbReference type="Proteomes" id="UP000018001"/>
    </source>
</evidence>
<evidence type="ECO:0000256" key="1">
    <source>
        <dbReference type="SAM" id="MobiDB-lite"/>
    </source>
</evidence>
<sequence length="543" mass="57376">MEHLNLDIIEKILSPAINWNSTSTAPLKDTYTSISNVSLTAPVVLTHVATAVETITLMSPVTITAMTTVTDTVTFPLTTVFVTFTVVDPILGCVIPLPTAPGNATGASSDISTSSSKDSTVTSFSTSTETIQIISAPKLSSVSEVTGVAPCDSPSSDHQTVTQPSETSSIDMAATSTKTITVWPVPEDPTSTKQTTTSVTSTVMHVVTDTLTPVPESSTSTAKKSATLRSAALNTSYQNVTYTSSASSLSASIFTPFRSIISRALPAANRTMRVRQMPKREAGTWTTAVINGETVSWEKKYSLQTAGLSPITGKNPGGPAISTKGIILSSITVSGSATGSPVIPTSPLTPCAEVADFKINFDALPAPPAPELFPPISNPYDHFFFVTSGWSYGTSFGGYSPASPPYLAVHQQSPSLGTYGDAAFSVGPRLADDRFWFNASSLYFGCVGPELAYCEVTVSAFKYSPQAAAEYKALQHIYFIPACSKTHDCPLPQLLLDSEFKGLTGMAFSATVANISVPWVIDDIRLGWYNDTCAAGEIRAHSM</sequence>
<dbReference type="InParanoid" id="V5G477"/>
<name>V5G477_BYSSN</name>
<reference evidence="4" key="1">
    <citation type="journal article" date="2014" name="Genome Announc.">
        <title>Draft genome sequence of the formaldehyde-resistant fungus Byssochlamys spectabilis No. 5 (anamorph Paecilomyces variotii No. 5) (NBRC109023).</title>
        <authorList>
            <person name="Oka T."/>
            <person name="Ekino K."/>
            <person name="Fukuda K."/>
            <person name="Nomura Y."/>
        </authorList>
    </citation>
    <scope>NUCLEOTIDE SEQUENCE [LARGE SCALE GENOMIC DNA]</scope>
    <source>
        <strain evidence="4">No. 5 / NBRC 109023</strain>
    </source>
</reference>
<organism evidence="3 4">
    <name type="scientific">Byssochlamys spectabilis (strain No. 5 / NBRC 109023)</name>
    <name type="common">Paecilomyces variotii</name>
    <dbReference type="NCBI Taxonomy" id="1356009"/>
    <lineage>
        <taxon>Eukaryota</taxon>
        <taxon>Fungi</taxon>
        <taxon>Dikarya</taxon>
        <taxon>Ascomycota</taxon>
        <taxon>Pezizomycotina</taxon>
        <taxon>Eurotiomycetes</taxon>
        <taxon>Eurotiomycetidae</taxon>
        <taxon>Eurotiales</taxon>
        <taxon>Thermoascaceae</taxon>
        <taxon>Paecilomyces</taxon>
    </lineage>
</organism>
<comment type="caution">
    <text evidence="3">The sequence shown here is derived from an EMBL/GenBank/DDBJ whole genome shotgun (WGS) entry which is preliminary data.</text>
</comment>
<protein>
    <recommendedName>
        <fullName evidence="2">DUF7371 domain-containing protein</fullName>
    </recommendedName>
</protein>
<feature type="region of interest" description="Disordered" evidence="1">
    <location>
        <begin position="145"/>
        <end position="169"/>
    </location>
</feature>
<evidence type="ECO:0000313" key="3">
    <source>
        <dbReference type="EMBL" id="GAD96811.1"/>
    </source>
</evidence>
<dbReference type="InterPro" id="IPR055795">
    <property type="entry name" value="DUF7371"/>
</dbReference>